<dbReference type="Proteomes" id="UP000015102">
    <property type="component" value="Unassembled WGS sequence"/>
</dbReference>
<dbReference type="InterPro" id="IPR001005">
    <property type="entry name" value="SANT/Myb"/>
</dbReference>
<feature type="region of interest" description="Disordered" evidence="4">
    <location>
        <begin position="508"/>
        <end position="531"/>
    </location>
</feature>
<evidence type="ECO:0000313" key="7">
    <source>
        <dbReference type="Proteomes" id="UP000015102"/>
    </source>
</evidence>
<dbReference type="OMA" id="NIPRTSC"/>
<keyword evidence="3" id="KW-0175">Coiled coil</keyword>
<dbReference type="InterPro" id="IPR031557">
    <property type="entry name" value="N-CoR_GPS2_interact"/>
</dbReference>
<feature type="region of interest" description="Disordered" evidence="4">
    <location>
        <begin position="1"/>
        <end position="36"/>
    </location>
</feature>
<organism evidence="6 7">
    <name type="scientific">Megaselia scalaris</name>
    <name type="common">Humpbacked fly</name>
    <name type="synonym">Phora scalaris</name>
    <dbReference type="NCBI Taxonomy" id="36166"/>
    <lineage>
        <taxon>Eukaryota</taxon>
        <taxon>Metazoa</taxon>
        <taxon>Ecdysozoa</taxon>
        <taxon>Arthropoda</taxon>
        <taxon>Hexapoda</taxon>
        <taxon>Insecta</taxon>
        <taxon>Pterygota</taxon>
        <taxon>Neoptera</taxon>
        <taxon>Endopterygota</taxon>
        <taxon>Diptera</taxon>
        <taxon>Brachycera</taxon>
        <taxon>Muscomorpha</taxon>
        <taxon>Platypezoidea</taxon>
        <taxon>Phoridae</taxon>
        <taxon>Megaseliini</taxon>
        <taxon>Megaselia</taxon>
    </lineage>
</organism>
<dbReference type="STRING" id="36166.T1GZE4"/>
<comment type="similarity">
    <text evidence="2">Belongs to the N-CoR nuclear receptor corepressors family.</text>
</comment>
<evidence type="ECO:0000313" key="6">
    <source>
        <dbReference type="EnsemblMetazoa" id="MESCA009243-PA"/>
    </source>
</evidence>
<dbReference type="InterPro" id="IPR017884">
    <property type="entry name" value="SANT_dom"/>
</dbReference>
<dbReference type="FunFam" id="1.10.10.60:FF:000026">
    <property type="entry name" value="Nuclear receptor corepressor 2 isoform 1"/>
    <property type="match status" value="1"/>
</dbReference>
<dbReference type="GO" id="GO:0006357">
    <property type="term" value="P:regulation of transcription by RNA polymerase II"/>
    <property type="evidence" value="ECO:0007669"/>
    <property type="project" value="TreeGrafter"/>
</dbReference>
<dbReference type="PANTHER" id="PTHR13992">
    <property type="entry name" value="NUCLEAR RECEPTOR CO-REPRESSOR RELATED NCOR"/>
    <property type="match status" value="1"/>
</dbReference>
<dbReference type="CDD" id="cd00167">
    <property type="entry name" value="SANT"/>
    <property type="match status" value="1"/>
</dbReference>
<keyword evidence="7" id="KW-1185">Reference proteome</keyword>
<feature type="region of interest" description="Disordered" evidence="4">
    <location>
        <begin position="122"/>
        <end position="145"/>
    </location>
</feature>
<dbReference type="Gene3D" id="1.10.10.60">
    <property type="entry name" value="Homeodomain-like"/>
    <property type="match status" value="1"/>
</dbReference>
<comment type="subcellular location">
    <subcellularLocation>
        <location evidence="1">Nucleus</location>
    </subcellularLocation>
</comment>
<dbReference type="SUPFAM" id="SSF46689">
    <property type="entry name" value="Homeodomain-like"/>
    <property type="match status" value="1"/>
</dbReference>
<feature type="domain" description="SANT" evidence="5">
    <location>
        <begin position="456"/>
        <end position="502"/>
    </location>
</feature>
<feature type="region of interest" description="Disordered" evidence="4">
    <location>
        <begin position="567"/>
        <end position="627"/>
    </location>
</feature>
<feature type="region of interest" description="Disordered" evidence="4">
    <location>
        <begin position="63"/>
        <end position="82"/>
    </location>
</feature>
<dbReference type="GO" id="GO:0032991">
    <property type="term" value="C:protein-containing complex"/>
    <property type="evidence" value="ECO:0007669"/>
    <property type="project" value="UniProtKB-ARBA"/>
</dbReference>
<protein>
    <recommendedName>
        <fullName evidence="5">SANT domain-containing protein</fullName>
    </recommendedName>
</protein>
<evidence type="ECO:0000256" key="4">
    <source>
        <dbReference type="SAM" id="MobiDB-lite"/>
    </source>
</evidence>
<reference evidence="7" key="1">
    <citation type="submission" date="2013-02" db="EMBL/GenBank/DDBJ databases">
        <authorList>
            <person name="Hughes D."/>
        </authorList>
    </citation>
    <scope>NUCLEOTIDE SEQUENCE</scope>
    <source>
        <strain>Durham</strain>
        <strain evidence="7">NC isolate 2 -- Noor lab</strain>
    </source>
</reference>
<sequence>MQTYPKMDPSTSQNNAQHSVISSPSKSSSNSMYQYNLSQDSVPHRYVPSYNMGMIGGQQYRSSPYDRVPLPNEYNRSSNNSNSIIISGSNSAISTNVGDKTKFYPKINKSSDIIHPKQQKSVLMPHQNENVSRQSPPDPGGDQSEHVYKKMRLSEPKPSTQNVSNVSSHDPNFVKNHESSAPFVPTYKYLNVDIKDVKVSNETYNPQVEAISPTMPSDVTDSRTVKDDLIMQINKVDIDIALAEKSRSNIFGKIQILTESCNKPQIINKLSVEYRAQQNLVHKIYEENRKKAAFQHSLINSICQSSNLPIYNQPSDLSKIKMEKSKRNLAISEEYRKLTNDWNKKVEKIESNAKRKSRELKNREFFEKVFVELRKQREEKERFNRVGSRVKSEADLEEIMDGLQEQALEDKKMRSYAVIPPLMLDKTQKRFLYHNENGIILDMVKEYQNKQKLNLWTSGEKEIFKEKYLQHPKNFGLIASCLDRKSVQDCIRHYYLNKKFENFKQLLRKSRSSRTRSSRNPQKTQQSQTQCIIDSLTTGVTTRLQREQQQKMTVKITNFSVSLASSEQAATATTTTTSTTTCNKTNNITETSSKLPADQPQQPQPKNEPEATKTTSNESKTQTETQNAIEVVTSQSAEVKVIVLLLKNLHQ</sequence>
<feature type="compositionally biased region" description="Polar residues" evidence="4">
    <location>
        <begin position="612"/>
        <end position="627"/>
    </location>
</feature>
<feature type="compositionally biased region" description="Polar residues" evidence="4">
    <location>
        <begin position="520"/>
        <end position="531"/>
    </location>
</feature>
<evidence type="ECO:0000256" key="3">
    <source>
        <dbReference type="ARBA" id="ARBA00023054"/>
    </source>
</evidence>
<evidence type="ECO:0000256" key="2">
    <source>
        <dbReference type="ARBA" id="ARBA00010097"/>
    </source>
</evidence>
<dbReference type="HOGENOM" id="CLU_421091_0_0_1"/>
<dbReference type="EMBL" id="CAQQ02373277">
    <property type="status" value="NOT_ANNOTATED_CDS"/>
    <property type="molecule type" value="Genomic_DNA"/>
</dbReference>
<dbReference type="GO" id="GO:0000785">
    <property type="term" value="C:chromatin"/>
    <property type="evidence" value="ECO:0007669"/>
    <property type="project" value="TreeGrafter"/>
</dbReference>
<dbReference type="EnsemblMetazoa" id="MESCA009243-RA">
    <property type="protein sequence ID" value="MESCA009243-PA"/>
    <property type="gene ID" value="MESCA009243"/>
</dbReference>
<dbReference type="AlphaFoldDB" id="T1GZE4"/>
<proteinExistence type="inferred from homology"/>
<accession>T1GZE4</accession>
<name>T1GZE4_MEGSC</name>
<evidence type="ECO:0000256" key="1">
    <source>
        <dbReference type="ARBA" id="ARBA00004123"/>
    </source>
</evidence>
<feature type="compositionally biased region" description="Low complexity" evidence="4">
    <location>
        <begin position="19"/>
        <end position="31"/>
    </location>
</feature>
<dbReference type="Pfam" id="PF15784">
    <property type="entry name" value="GPS2_interact"/>
    <property type="match status" value="1"/>
</dbReference>
<feature type="compositionally biased region" description="Polar residues" evidence="4">
    <location>
        <begin position="1"/>
        <end position="18"/>
    </location>
</feature>
<dbReference type="GO" id="GO:0005654">
    <property type="term" value="C:nucleoplasm"/>
    <property type="evidence" value="ECO:0007669"/>
    <property type="project" value="UniProtKB-ARBA"/>
</dbReference>
<dbReference type="SMART" id="SM00717">
    <property type="entry name" value="SANT"/>
    <property type="match status" value="1"/>
</dbReference>
<evidence type="ECO:0000259" key="5">
    <source>
        <dbReference type="PROSITE" id="PS51293"/>
    </source>
</evidence>
<dbReference type="InterPro" id="IPR009057">
    <property type="entry name" value="Homeodomain-like_sf"/>
</dbReference>
<dbReference type="PROSITE" id="PS51293">
    <property type="entry name" value="SANT"/>
    <property type="match status" value="1"/>
</dbReference>
<feature type="compositionally biased region" description="Basic residues" evidence="4">
    <location>
        <begin position="508"/>
        <end position="517"/>
    </location>
</feature>
<reference evidence="6" key="2">
    <citation type="submission" date="2015-06" db="UniProtKB">
        <authorList>
            <consortium name="EnsemblMetazoa"/>
        </authorList>
    </citation>
    <scope>IDENTIFICATION</scope>
</reference>
<feature type="compositionally biased region" description="Low complexity" evidence="4">
    <location>
        <begin position="569"/>
        <end position="591"/>
    </location>
</feature>
<dbReference type="InterPro" id="IPR051571">
    <property type="entry name" value="N-CoR_corepressor"/>
</dbReference>
<dbReference type="PANTHER" id="PTHR13992:SF39">
    <property type="entry name" value="SMRTER, ISOFORM G"/>
    <property type="match status" value="1"/>
</dbReference>